<dbReference type="GO" id="GO:0016787">
    <property type="term" value="F:hydrolase activity"/>
    <property type="evidence" value="ECO:0007669"/>
    <property type="project" value="UniProtKB-KW"/>
</dbReference>
<dbReference type="PANTHER" id="PTHR48081:SF8">
    <property type="entry name" value="ALPHA_BETA HYDROLASE FOLD-3 DOMAIN-CONTAINING PROTEIN-RELATED"/>
    <property type="match status" value="1"/>
</dbReference>
<evidence type="ECO:0000313" key="4">
    <source>
        <dbReference type="Proteomes" id="UP000182725"/>
    </source>
</evidence>
<dbReference type="InterPro" id="IPR013094">
    <property type="entry name" value="AB_hydrolase_3"/>
</dbReference>
<keyword evidence="1" id="KW-0378">Hydrolase</keyword>
<feature type="domain" description="Alpha/beta hydrolase fold-3" evidence="2">
    <location>
        <begin position="97"/>
        <end position="264"/>
    </location>
</feature>
<evidence type="ECO:0000256" key="1">
    <source>
        <dbReference type="ARBA" id="ARBA00022801"/>
    </source>
</evidence>
<reference evidence="3 4" key="1">
    <citation type="submission" date="2016-10" db="EMBL/GenBank/DDBJ databases">
        <authorList>
            <person name="de Groot N.N."/>
        </authorList>
    </citation>
    <scope>NUCLEOTIDE SEQUENCE [LARGE SCALE GENOMIC DNA]</scope>
    <source>
        <strain evidence="3 4">DSM 22274</strain>
    </source>
</reference>
<dbReference type="Pfam" id="PF07859">
    <property type="entry name" value="Abhydrolase_3"/>
    <property type="match status" value="1"/>
</dbReference>
<accession>A0A1H5LND6</accession>
<dbReference type="Gene3D" id="3.40.50.1820">
    <property type="entry name" value="alpha/beta hydrolase"/>
    <property type="match status" value="1"/>
</dbReference>
<proteinExistence type="predicted"/>
<dbReference type="PANTHER" id="PTHR48081">
    <property type="entry name" value="AB HYDROLASE SUPERFAMILY PROTEIN C4A8.06C"/>
    <property type="match status" value="1"/>
</dbReference>
<dbReference type="AlphaFoldDB" id="A0A1H5LND6"/>
<dbReference type="EMBL" id="FNTV01000001">
    <property type="protein sequence ID" value="SEE78519.1"/>
    <property type="molecule type" value="Genomic_DNA"/>
</dbReference>
<dbReference type="InterPro" id="IPR029058">
    <property type="entry name" value="AB_hydrolase_fold"/>
</dbReference>
<dbReference type="SUPFAM" id="SSF53474">
    <property type="entry name" value="alpha/beta-Hydrolases"/>
    <property type="match status" value="1"/>
</dbReference>
<sequence length="286" mass="30808">MKPLEPIMQAVEWIDSTVQGPHGPIPVRLYSPQTDTKPVSATPIVWIHGGGFFKGNLDQSESHAVGQAMSTAGFRVITVGYQLATVSRVRRSTSGLRWGPAVHYPVPVDEVVAVVREVQRGAPNGVILGGASAGACLSAATVLRLVHEGGDALAGVFFAYGLFHSALPTRSRELRRRLRGLRRLVHAPMILNLMNLHYAGRQSALSEPDAFPGGHPLRGFPPALMIDADHDSMRASGGKFAMELSAARIAVDYHVLPGACHSFLNRPQDPSFADSLDLFIDWARGL</sequence>
<dbReference type="InterPro" id="IPR050300">
    <property type="entry name" value="GDXG_lipolytic_enzyme"/>
</dbReference>
<dbReference type="Proteomes" id="UP000182725">
    <property type="component" value="Unassembled WGS sequence"/>
</dbReference>
<organism evidence="3 4">
    <name type="scientific">Arthrobacter alpinus</name>
    <dbReference type="NCBI Taxonomy" id="656366"/>
    <lineage>
        <taxon>Bacteria</taxon>
        <taxon>Bacillati</taxon>
        <taxon>Actinomycetota</taxon>
        <taxon>Actinomycetes</taxon>
        <taxon>Micrococcales</taxon>
        <taxon>Micrococcaceae</taxon>
        <taxon>Arthrobacter</taxon>
    </lineage>
</organism>
<protein>
    <submittedName>
        <fullName evidence="3">Acetyl esterase/lipase</fullName>
    </submittedName>
</protein>
<gene>
    <name evidence="3" type="ORF">SAMN04489740_2531</name>
</gene>
<evidence type="ECO:0000259" key="2">
    <source>
        <dbReference type="Pfam" id="PF07859"/>
    </source>
</evidence>
<name>A0A1H5LND6_9MICC</name>
<evidence type="ECO:0000313" key="3">
    <source>
        <dbReference type="EMBL" id="SEE78519.1"/>
    </source>
</evidence>